<organism evidence="15 16">
    <name type="scientific">Victivallis vadensis</name>
    <dbReference type="NCBI Taxonomy" id="172901"/>
    <lineage>
        <taxon>Bacteria</taxon>
        <taxon>Pseudomonadati</taxon>
        <taxon>Lentisphaerota</taxon>
        <taxon>Lentisphaeria</taxon>
        <taxon>Victivallales</taxon>
        <taxon>Victivallaceae</taxon>
        <taxon>Victivallis</taxon>
    </lineage>
</organism>
<dbReference type="GO" id="GO:0008360">
    <property type="term" value="P:regulation of cell shape"/>
    <property type="evidence" value="ECO:0007669"/>
    <property type="project" value="UniProtKB-KW"/>
</dbReference>
<keyword evidence="5 12" id="KW-0808">Transferase</keyword>
<evidence type="ECO:0000313" key="17">
    <source>
        <dbReference type="Proteomes" id="UP000576225"/>
    </source>
</evidence>
<feature type="domain" description="Enolpyruvate transferase" evidence="13">
    <location>
        <begin position="6"/>
        <end position="414"/>
    </location>
</feature>
<dbReference type="SUPFAM" id="SSF55205">
    <property type="entry name" value="EPT/RTPC-like"/>
    <property type="match status" value="1"/>
</dbReference>
<evidence type="ECO:0000259" key="13">
    <source>
        <dbReference type="Pfam" id="PF00275"/>
    </source>
</evidence>
<name>A0A2U1AJN5_9BACT</name>
<protein>
    <recommendedName>
        <fullName evidence="12">UDP-N-acetylglucosamine 1-carboxyvinyltransferase</fullName>
        <ecNumber evidence="12">2.5.1.7</ecNumber>
    </recommendedName>
    <alternativeName>
        <fullName evidence="12">Enoylpyruvate transferase</fullName>
    </alternativeName>
    <alternativeName>
        <fullName evidence="12">UDP-N-acetylglucosamine enolpyruvyl transferase</fullName>
        <shortName evidence="12">EPT</shortName>
    </alternativeName>
</protein>
<keyword evidence="4 12" id="KW-0132">Cell division</keyword>
<evidence type="ECO:0000313" key="16">
    <source>
        <dbReference type="Proteomes" id="UP000245959"/>
    </source>
</evidence>
<proteinExistence type="inferred from homology"/>
<dbReference type="EC" id="2.5.1.7" evidence="12"/>
<dbReference type="NCBIfam" id="TIGR01072">
    <property type="entry name" value="murA"/>
    <property type="match status" value="1"/>
</dbReference>
<dbReference type="InterPro" id="IPR001986">
    <property type="entry name" value="Enolpyruvate_Tfrase_dom"/>
</dbReference>
<evidence type="ECO:0000256" key="1">
    <source>
        <dbReference type="ARBA" id="ARBA00004496"/>
    </source>
</evidence>
<dbReference type="EMBL" id="JABAEW010000039">
    <property type="protein sequence ID" value="NMD88170.1"/>
    <property type="molecule type" value="Genomic_DNA"/>
</dbReference>
<comment type="subcellular location">
    <subcellularLocation>
        <location evidence="1 12">Cytoplasm</location>
    </subcellularLocation>
</comment>
<evidence type="ECO:0000256" key="3">
    <source>
        <dbReference type="ARBA" id="ARBA00022490"/>
    </source>
</evidence>
<keyword evidence="8 12" id="KW-0131">Cell cycle</keyword>
<comment type="caution">
    <text evidence="12">Lacks conserved residue(s) required for the propagation of feature annotation.</text>
</comment>
<comment type="similarity">
    <text evidence="10 12">Belongs to the EPSP synthase family. MurA subfamily.</text>
</comment>
<keyword evidence="7 12" id="KW-0573">Peptidoglycan synthesis</keyword>
<dbReference type="PANTHER" id="PTHR43783:SF1">
    <property type="entry name" value="UDP-N-ACETYLGLUCOSAMINE 1-CARBOXYVINYLTRANSFERASE"/>
    <property type="match status" value="1"/>
</dbReference>
<dbReference type="InterPro" id="IPR050068">
    <property type="entry name" value="MurA_subfamily"/>
</dbReference>
<sequence>MQSLRVKGGAEIRGSVTVSGNKNAALPMIAALLLAEEECVLRNVPDILDVRTMLDIAGELGAEFSFKNHVLKFRCRDIRTTKVSREMCSRNRTSILFAAPLIARCGAAELFPPGGDVIGRRRLDGHFYGLIKLGSAMSGDETYRFHAPGGLFGRELFLDEASVTATEQILIAAVTAKGKTTLYNAAGEPHVQDLAQLLNAMGGRITGAGSNTIEIEGVEKLHGCDYTIAGDHIEAGSFLALAAATGGELTVHGTAPRHNWMLRRVFERLGVAMELYSDRIILPGGQQPKIQCDFGGHIPQISDGPWPQYPSDMMSCSIVAATQCTGTVMFFEKMFESRIYFADRLISMGANAIVCDPHRVVITGKAQLHAVTMSSPDIRAGMAMVIAALCAKGTSTIHSAEVIYRGYENLCAKLTAIGAEIEELRP</sequence>
<evidence type="ECO:0000256" key="2">
    <source>
        <dbReference type="ARBA" id="ARBA00004752"/>
    </source>
</evidence>
<dbReference type="GO" id="GO:0071555">
    <property type="term" value="P:cell wall organization"/>
    <property type="evidence" value="ECO:0007669"/>
    <property type="project" value="UniProtKB-KW"/>
</dbReference>
<accession>A0A2U1AJN5</accession>
<evidence type="ECO:0000313" key="15">
    <source>
        <dbReference type="EMBL" id="PVY36623.1"/>
    </source>
</evidence>
<keyword evidence="9 12" id="KW-0961">Cell wall biogenesis/degradation</keyword>
<evidence type="ECO:0000256" key="5">
    <source>
        <dbReference type="ARBA" id="ARBA00022679"/>
    </source>
</evidence>
<dbReference type="GO" id="GO:0051301">
    <property type="term" value="P:cell division"/>
    <property type="evidence" value="ECO:0007669"/>
    <property type="project" value="UniProtKB-KW"/>
</dbReference>
<keyword evidence="16" id="KW-1185">Reference proteome</keyword>
<dbReference type="GO" id="GO:0019277">
    <property type="term" value="P:UDP-N-acetylgalactosamine biosynthetic process"/>
    <property type="evidence" value="ECO:0007669"/>
    <property type="project" value="InterPro"/>
</dbReference>
<evidence type="ECO:0000256" key="4">
    <source>
        <dbReference type="ARBA" id="ARBA00022618"/>
    </source>
</evidence>
<dbReference type="InterPro" id="IPR036968">
    <property type="entry name" value="Enolpyruvate_Tfrase_sf"/>
</dbReference>
<comment type="function">
    <text evidence="12">Cell wall formation. Adds enolpyruvyl to UDP-N-acetylglucosamine.</text>
</comment>
<dbReference type="OrthoDB" id="9803760at2"/>
<evidence type="ECO:0000256" key="6">
    <source>
        <dbReference type="ARBA" id="ARBA00022960"/>
    </source>
</evidence>
<evidence type="ECO:0000256" key="10">
    <source>
        <dbReference type="ARBA" id="ARBA00038367"/>
    </source>
</evidence>
<comment type="catalytic activity">
    <reaction evidence="11 12">
        <text>phosphoenolpyruvate + UDP-N-acetyl-alpha-D-glucosamine = UDP-N-acetyl-3-O-(1-carboxyvinyl)-alpha-D-glucosamine + phosphate</text>
        <dbReference type="Rhea" id="RHEA:18681"/>
        <dbReference type="ChEBI" id="CHEBI:43474"/>
        <dbReference type="ChEBI" id="CHEBI:57705"/>
        <dbReference type="ChEBI" id="CHEBI:58702"/>
        <dbReference type="ChEBI" id="CHEBI:68483"/>
        <dbReference type="EC" id="2.5.1.7"/>
    </reaction>
</comment>
<evidence type="ECO:0000256" key="7">
    <source>
        <dbReference type="ARBA" id="ARBA00022984"/>
    </source>
</evidence>
<dbReference type="Pfam" id="PF00275">
    <property type="entry name" value="EPSP_synthase"/>
    <property type="match status" value="1"/>
</dbReference>
<evidence type="ECO:0000256" key="8">
    <source>
        <dbReference type="ARBA" id="ARBA00023306"/>
    </source>
</evidence>
<reference evidence="14 17" key="2">
    <citation type="submission" date="2020-04" db="EMBL/GenBank/DDBJ databases">
        <authorList>
            <person name="Hitch T.C.A."/>
            <person name="Wylensek D."/>
            <person name="Clavel T."/>
        </authorList>
    </citation>
    <scope>NUCLEOTIDE SEQUENCE [LARGE SCALE GENOMIC DNA]</scope>
    <source>
        <strain evidence="14 17">COR2-253-APC-1A</strain>
    </source>
</reference>
<dbReference type="NCBIfam" id="NF006873">
    <property type="entry name" value="PRK09369.1"/>
    <property type="match status" value="1"/>
</dbReference>
<feature type="binding site" evidence="12">
    <location>
        <position position="334"/>
    </location>
    <ligand>
        <name>UDP-N-acetyl-alpha-D-glucosamine</name>
        <dbReference type="ChEBI" id="CHEBI:57705"/>
    </ligand>
</feature>
<evidence type="ECO:0000256" key="9">
    <source>
        <dbReference type="ARBA" id="ARBA00023316"/>
    </source>
</evidence>
<dbReference type="UniPathway" id="UPA00219"/>
<dbReference type="PANTHER" id="PTHR43783">
    <property type="entry name" value="UDP-N-ACETYLGLUCOSAMINE 1-CARBOXYVINYLTRANSFERASE"/>
    <property type="match status" value="1"/>
</dbReference>
<dbReference type="Gene3D" id="3.65.10.10">
    <property type="entry name" value="Enolpyruvate transferase domain"/>
    <property type="match status" value="2"/>
</dbReference>
<dbReference type="HAMAP" id="MF_00111">
    <property type="entry name" value="MurA"/>
    <property type="match status" value="1"/>
</dbReference>
<comment type="caution">
    <text evidence="15">The sequence shown here is derived from an EMBL/GenBank/DDBJ whole genome shotgun (WGS) entry which is preliminary data.</text>
</comment>
<dbReference type="GO" id="GO:0009252">
    <property type="term" value="P:peptidoglycan biosynthetic process"/>
    <property type="evidence" value="ECO:0007669"/>
    <property type="project" value="UniProtKB-UniRule"/>
</dbReference>
<keyword evidence="6 12" id="KW-0133">Cell shape</keyword>
<gene>
    <name evidence="12 14" type="primary">murA</name>
    <name evidence="15" type="ORF">C8D82_13429</name>
    <name evidence="14" type="ORF">HF882_16415</name>
</gene>
<feature type="binding site" evidence="12">
    <location>
        <position position="312"/>
    </location>
    <ligand>
        <name>UDP-N-acetyl-alpha-D-glucosamine</name>
        <dbReference type="ChEBI" id="CHEBI:57705"/>
    </ligand>
</feature>
<dbReference type="GO" id="GO:0005737">
    <property type="term" value="C:cytoplasm"/>
    <property type="evidence" value="ECO:0007669"/>
    <property type="project" value="UniProtKB-SubCell"/>
</dbReference>
<keyword evidence="3 12" id="KW-0963">Cytoplasm</keyword>
<dbReference type="InterPro" id="IPR005750">
    <property type="entry name" value="UDP_GlcNAc_COvinyl_MurA"/>
</dbReference>
<dbReference type="RefSeq" id="WP_116885475.1">
    <property type="nucleotide sequence ID" value="NZ_CABMMC010000001.1"/>
</dbReference>
<comment type="pathway">
    <text evidence="2 12">Cell wall biogenesis; peptidoglycan biosynthesis.</text>
</comment>
<dbReference type="EMBL" id="QEKH01000034">
    <property type="protein sequence ID" value="PVY36623.1"/>
    <property type="molecule type" value="Genomic_DNA"/>
</dbReference>
<dbReference type="InterPro" id="IPR013792">
    <property type="entry name" value="RNA3'P_cycl/enolpyr_Trfase_a/b"/>
</dbReference>
<dbReference type="GO" id="GO:0008760">
    <property type="term" value="F:UDP-N-acetylglucosamine 1-carboxyvinyltransferase activity"/>
    <property type="evidence" value="ECO:0007669"/>
    <property type="project" value="UniProtKB-UniRule"/>
</dbReference>
<feature type="binding site" evidence="12">
    <location>
        <position position="92"/>
    </location>
    <ligand>
        <name>UDP-N-acetyl-alpha-D-glucosamine</name>
        <dbReference type="ChEBI" id="CHEBI:57705"/>
    </ligand>
</feature>
<dbReference type="CDD" id="cd01555">
    <property type="entry name" value="UdpNAET"/>
    <property type="match status" value="1"/>
</dbReference>
<evidence type="ECO:0000256" key="11">
    <source>
        <dbReference type="ARBA" id="ARBA00047527"/>
    </source>
</evidence>
<reference evidence="15 16" key="1">
    <citation type="submission" date="2018-04" db="EMBL/GenBank/DDBJ databases">
        <title>Genomic Encyclopedia of Type Strains, Phase IV (KMG-IV): sequencing the most valuable type-strain genomes for metagenomic binning, comparative biology and taxonomic classification.</title>
        <authorList>
            <person name="Goeker M."/>
        </authorList>
    </citation>
    <scope>NUCLEOTIDE SEQUENCE [LARGE SCALE GENOMIC DNA]</scope>
    <source>
        <strain evidence="15 16">DSM 14823</strain>
    </source>
</reference>
<feature type="binding site" evidence="12">
    <location>
        <begin position="22"/>
        <end position="23"/>
    </location>
    <ligand>
        <name>phosphoenolpyruvate</name>
        <dbReference type="ChEBI" id="CHEBI:58702"/>
    </ligand>
</feature>
<dbReference type="AlphaFoldDB" id="A0A2U1AJN5"/>
<evidence type="ECO:0000256" key="12">
    <source>
        <dbReference type="HAMAP-Rule" id="MF_00111"/>
    </source>
</evidence>
<feature type="active site" description="Proton donor" evidence="12">
    <location>
        <position position="116"/>
    </location>
</feature>
<dbReference type="Proteomes" id="UP000245959">
    <property type="component" value="Unassembled WGS sequence"/>
</dbReference>
<dbReference type="GeneID" id="78296746"/>
<dbReference type="Proteomes" id="UP000576225">
    <property type="component" value="Unassembled WGS sequence"/>
</dbReference>
<evidence type="ECO:0000313" key="14">
    <source>
        <dbReference type="EMBL" id="NMD88170.1"/>
    </source>
</evidence>